<gene>
    <name evidence="8" type="ORF">A3843_17600</name>
</gene>
<evidence type="ECO:0000313" key="9">
    <source>
        <dbReference type="Proteomes" id="UP000185783"/>
    </source>
</evidence>
<evidence type="ECO:0000256" key="4">
    <source>
        <dbReference type="ARBA" id="ARBA00022692"/>
    </source>
</evidence>
<dbReference type="AlphaFoldDB" id="A0A1U7JCQ1"/>
<feature type="transmembrane region" description="Helical" evidence="7">
    <location>
        <begin position="394"/>
        <end position="415"/>
    </location>
</feature>
<dbReference type="PIRSF" id="PIRSF006603">
    <property type="entry name" value="DinF"/>
    <property type="match status" value="1"/>
</dbReference>
<evidence type="ECO:0000256" key="7">
    <source>
        <dbReference type="SAM" id="Phobius"/>
    </source>
</evidence>
<evidence type="ECO:0000256" key="6">
    <source>
        <dbReference type="ARBA" id="ARBA00023136"/>
    </source>
</evidence>
<dbReference type="GO" id="GO:0042910">
    <property type="term" value="F:xenobiotic transmembrane transporter activity"/>
    <property type="evidence" value="ECO:0007669"/>
    <property type="project" value="InterPro"/>
</dbReference>
<feature type="transmembrane region" description="Helical" evidence="7">
    <location>
        <begin position="175"/>
        <end position="195"/>
    </location>
</feature>
<feature type="transmembrane region" description="Helical" evidence="7">
    <location>
        <begin position="358"/>
        <end position="382"/>
    </location>
</feature>
<feature type="transmembrane region" description="Helical" evidence="7">
    <location>
        <begin position="242"/>
        <end position="264"/>
    </location>
</feature>
<keyword evidence="2" id="KW-0813">Transport</keyword>
<feature type="transmembrane region" description="Helical" evidence="7">
    <location>
        <begin position="323"/>
        <end position="342"/>
    </location>
</feature>
<dbReference type="InterPro" id="IPR002528">
    <property type="entry name" value="MATE_fam"/>
</dbReference>
<name>A0A1U7JCQ1_9HYPH</name>
<dbReference type="NCBIfam" id="TIGR00797">
    <property type="entry name" value="matE"/>
    <property type="match status" value="1"/>
</dbReference>
<dbReference type="GO" id="GO:0015297">
    <property type="term" value="F:antiporter activity"/>
    <property type="evidence" value="ECO:0007669"/>
    <property type="project" value="InterPro"/>
</dbReference>
<dbReference type="EMBL" id="LVVZ01000041">
    <property type="protein sequence ID" value="OKL42485.1"/>
    <property type="molecule type" value="Genomic_DNA"/>
</dbReference>
<evidence type="ECO:0000256" key="1">
    <source>
        <dbReference type="ARBA" id="ARBA00004429"/>
    </source>
</evidence>
<reference evidence="8 9" key="1">
    <citation type="submission" date="2016-03" db="EMBL/GenBank/DDBJ databases">
        <title>Genome sequence of Nesiotobacter sp. nov., a moderately halophilic alphaproteobacterium isolated from the Yellow Sea, China.</title>
        <authorList>
            <person name="Zhang G."/>
            <person name="Zhang R."/>
        </authorList>
    </citation>
    <scope>NUCLEOTIDE SEQUENCE [LARGE SCALE GENOMIC DNA]</scope>
    <source>
        <strain evidence="8 9">WB1-6</strain>
    </source>
</reference>
<feature type="transmembrane region" description="Helical" evidence="7">
    <location>
        <begin position="421"/>
        <end position="443"/>
    </location>
</feature>
<dbReference type="Pfam" id="PF01554">
    <property type="entry name" value="MatE"/>
    <property type="match status" value="2"/>
</dbReference>
<keyword evidence="5 7" id="KW-1133">Transmembrane helix</keyword>
<dbReference type="GO" id="GO:0005886">
    <property type="term" value="C:plasma membrane"/>
    <property type="evidence" value="ECO:0007669"/>
    <property type="project" value="UniProtKB-SubCell"/>
</dbReference>
<dbReference type="PANTHER" id="PTHR43823">
    <property type="entry name" value="SPORULATION PROTEIN YKVU"/>
    <property type="match status" value="1"/>
</dbReference>
<keyword evidence="4 7" id="KW-0812">Transmembrane</keyword>
<dbReference type="PANTHER" id="PTHR43823:SF3">
    <property type="entry name" value="MULTIDRUG EXPORT PROTEIN MEPA"/>
    <property type="match status" value="1"/>
</dbReference>
<dbReference type="InterPro" id="IPR048279">
    <property type="entry name" value="MdtK-like"/>
</dbReference>
<keyword evidence="9" id="KW-1185">Reference proteome</keyword>
<sequence>MTSPRPAARQPAKFTRGSTMRHVLVMTSTGSIGLVAIFIVDFANLFYISQLGIAELAAAIGYAGTIVFFNTAVGIGLSIATSANVSRRLGAEDLDGARRMAGTSLMAAFAISAAIVSLAYPFLGDIVAALGARGDTYEFALWYLQIVIPSMPLLCLSMALSALLRAVGDAKRAMYLTLLGGVVIAVFDPIFIFVLDMGLTGAAIVSVASRVFMVLVGFWAITRYHHLLALPEMAYLRPDLKALMAVALPAVLTNVATPVGNAWVTYEISAYGDGAVAGWAIVGRVIPVAFGALFALSGAVGPILGQNLGAGLFDRLGQALRDALKFVVTYSLLAWFLLYLMQEPLADFFNASGDSRSLLAFFCTFAAAGFLFNAALFVTNAAFNNLGYPLYSTLFNWGRATLGTIPFTWVGGALYGANGVLAGQAIGGVLFAVAAQIICWRTLGKLKERHQHQNAPASAAPDMTGAALEAGQPLRNR</sequence>
<feature type="transmembrane region" description="Helical" evidence="7">
    <location>
        <begin position="59"/>
        <end position="80"/>
    </location>
</feature>
<protein>
    <submittedName>
        <fullName evidence="8">MATE family efflux transporter</fullName>
    </submittedName>
</protein>
<evidence type="ECO:0000256" key="2">
    <source>
        <dbReference type="ARBA" id="ARBA00022448"/>
    </source>
</evidence>
<evidence type="ECO:0000256" key="5">
    <source>
        <dbReference type="ARBA" id="ARBA00022989"/>
    </source>
</evidence>
<feature type="transmembrane region" description="Helical" evidence="7">
    <location>
        <begin position="276"/>
        <end position="303"/>
    </location>
</feature>
<feature type="transmembrane region" description="Helical" evidence="7">
    <location>
        <begin position="101"/>
        <end position="122"/>
    </location>
</feature>
<proteinExistence type="predicted"/>
<evidence type="ECO:0000313" key="8">
    <source>
        <dbReference type="EMBL" id="OKL42485.1"/>
    </source>
</evidence>
<keyword evidence="6 7" id="KW-0472">Membrane</keyword>
<feature type="transmembrane region" description="Helical" evidence="7">
    <location>
        <begin position="142"/>
        <end position="163"/>
    </location>
</feature>
<accession>A0A1U7JCQ1</accession>
<keyword evidence="3" id="KW-1003">Cell membrane</keyword>
<comment type="caution">
    <text evidence="8">The sequence shown here is derived from an EMBL/GenBank/DDBJ whole genome shotgun (WGS) entry which is preliminary data.</text>
</comment>
<dbReference type="InterPro" id="IPR051327">
    <property type="entry name" value="MATE_MepA_subfamily"/>
</dbReference>
<feature type="transmembrane region" description="Helical" evidence="7">
    <location>
        <begin position="23"/>
        <end position="47"/>
    </location>
</feature>
<organism evidence="8 9">
    <name type="scientific">Pseudovibrio exalbescens</name>
    <dbReference type="NCBI Taxonomy" id="197461"/>
    <lineage>
        <taxon>Bacteria</taxon>
        <taxon>Pseudomonadati</taxon>
        <taxon>Pseudomonadota</taxon>
        <taxon>Alphaproteobacteria</taxon>
        <taxon>Hyphomicrobiales</taxon>
        <taxon>Stappiaceae</taxon>
        <taxon>Pseudovibrio</taxon>
    </lineage>
</organism>
<dbReference type="STRING" id="197461.A3843_17600"/>
<comment type="subcellular location">
    <subcellularLocation>
        <location evidence="1">Cell inner membrane</location>
        <topology evidence="1">Multi-pass membrane protein</topology>
    </subcellularLocation>
</comment>
<dbReference type="Proteomes" id="UP000185783">
    <property type="component" value="Unassembled WGS sequence"/>
</dbReference>
<evidence type="ECO:0000256" key="3">
    <source>
        <dbReference type="ARBA" id="ARBA00022475"/>
    </source>
</evidence>
<feature type="transmembrane region" description="Helical" evidence="7">
    <location>
        <begin position="201"/>
        <end position="221"/>
    </location>
</feature>